<dbReference type="OrthoDB" id="71260at2759"/>
<keyword evidence="3" id="KW-1185">Reference proteome</keyword>
<gene>
    <name evidence="2" type="ORF">OS493_008776</name>
</gene>
<keyword evidence="1" id="KW-1133">Transmembrane helix</keyword>
<keyword evidence="1" id="KW-0812">Transmembrane</keyword>
<protein>
    <submittedName>
        <fullName evidence="2">Uncharacterized protein</fullName>
    </submittedName>
</protein>
<evidence type="ECO:0000313" key="2">
    <source>
        <dbReference type="EMBL" id="KAJ7386625.1"/>
    </source>
</evidence>
<dbReference type="AlphaFoldDB" id="A0A9X0D4J5"/>
<comment type="caution">
    <text evidence="2">The sequence shown here is derived from an EMBL/GenBank/DDBJ whole genome shotgun (WGS) entry which is preliminary data.</text>
</comment>
<organism evidence="2 3">
    <name type="scientific">Desmophyllum pertusum</name>
    <dbReference type="NCBI Taxonomy" id="174260"/>
    <lineage>
        <taxon>Eukaryota</taxon>
        <taxon>Metazoa</taxon>
        <taxon>Cnidaria</taxon>
        <taxon>Anthozoa</taxon>
        <taxon>Hexacorallia</taxon>
        <taxon>Scleractinia</taxon>
        <taxon>Caryophylliina</taxon>
        <taxon>Caryophylliidae</taxon>
        <taxon>Desmophyllum</taxon>
    </lineage>
</organism>
<dbReference type="Gene3D" id="3.40.630.40">
    <property type="entry name" value="Zn-dependent exopeptidases"/>
    <property type="match status" value="1"/>
</dbReference>
<feature type="transmembrane region" description="Helical" evidence="1">
    <location>
        <begin position="57"/>
        <end position="78"/>
    </location>
</feature>
<dbReference type="EMBL" id="MU825876">
    <property type="protein sequence ID" value="KAJ7386625.1"/>
    <property type="molecule type" value="Genomic_DNA"/>
</dbReference>
<name>A0A9X0D4J5_9CNID</name>
<evidence type="ECO:0000313" key="3">
    <source>
        <dbReference type="Proteomes" id="UP001163046"/>
    </source>
</evidence>
<accession>A0A9X0D4J5</accession>
<keyword evidence="1" id="KW-0472">Membrane</keyword>
<evidence type="ECO:0000256" key="1">
    <source>
        <dbReference type="SAM" id="Phobius"/>
    </source>
</evidence>
<reference evidence="2" key="1">
    <citation type="submission" date="2023-01" db="EMBL/GenBank/DDBJ databases">
        <title>Genome assembly of the deep-sea coral Lophelia pertusa.</title>
        <authorList>
            <person name="Herrera S."/>
            <person name="Cordes E."/>
        </authorList>
    </citation>
    <scope>NUCLEOTIDE SEQUENCE</scope>
    <source>
        <strain evidence="2">USNM1676648</strain>
        <tissue evidence="2">Polyp</tissue>
    </source>
</reference>
<proteinExistence type="predicted"/>
<dbReference type="Proteomes" id="UP001163046">
    <property type="component" value="Unassembled WGS sequence"/>
</dbReference>
<sequence>MADQVLPRPPALDAALDAVPAVEPAAEIPDPLPNPLPAEALGPEPAPALAAVDEIMYVYYLLLCGIFLPGISGLFWGGKGYTELWGFKNYTKYEPGHKNTNIIITVPHGGNLYPSKQSNGEGWPYRQRYGCKASDGRCCSWTHSCGLTSTDCKAVIRNDKYTLVIARDIADGIEEITGFRPHVVYNMLRRSKLDASRDIHEATFLIPDAIIAYQDYNNFISQARSAITGRGLLLDIHGQSHLPERTELGYLISRNNLNNGRYSVEQTSIRSLGERWCGTNKACFKELILGDRSLGYFMNQQGLQAVPSPQNKKPNKAKYYRGGYTAKKYGSRDRGDIDAIQMEFPTTFRKRWGTDSENRVVRAIFSFLNQSYYQDLLTDGGL</sequence>